<evidence type="ECO:0000313" key="2">
    <source>
        <dbReference type="Proteomes" id="UP000182427"/>
    </source>
</evidence>
<organism evidence="1 2">
    <name type="scientific">Terriglobus roseus</name>
    <dbReference type="NCBI Taxonomy" id="392734"/>
    <lineage>
        <taxon>Bacteria</taxon>
        <taxon>Pseudomonadati</taxon>
        <taxon>Acidobacteriota</taxon>
        <taxon>Terriglobia</taxon>
        <taxon>Terriglobales</taxon>
        <taxon>Acidobacteriaceae</taxon>
        <taxon>Terriglobus</taxon>
    </lineage>
</organism>
<sequence length="135" mass="14796">MNAFTISLQVHHVSRDLHFLTESLATQPVFCMTAGPQVGGSVRKTSVWHAPLFQGANQQHFDLALEGLLHFVKEHEATLAEFAGEDGLLEMIFTFKVDASSAKAGDLAHSVNLLPFLLYELSSRQIGVKVQTAYA</sequence>
<evidence type="ECO:0008006" key="3">
    <source>
        <dbReference type="Google" id="ProtNLM"/>
    </source>
</evidence>
<dbReference type="RefSeq" id="WP_083345741.1">
    <property type="nucleotide sequence ID" value="NZ_LT629690.1"/>
</dbReference>
<dbReference type="OrthoDB" id="117841at2"/>
<dbReference type="Proteomes" id="UP000182427">
    <property type="component" value="Chromosome I"/>
</dbReference>
<keyword evidence="2" id="KW-1185">Reference proteome</keyword>
<dbReference type="AlphaFoldDB" id="A0A1G7MP85"/>
<proteinExistence type="predicted"/>
<evidence type="ECO:0000313" key="1">
    <source>
        <dbReference type="EMBL" id="SDF63612.1"/>
    </source>
</evidence>
<dbReference type="EMBL" id="LT629690">
    <property type="protein sequence ID" value="SDF63612.1"/>
    <property type="molecule type" value="Genomic_DNA"/>
</dbReference>
<name>A0A1G7MP85_9BACT</name>
<reference evidence="1 2" key="1">
    <citation type="submission" date="2016-10" db="EMBL/GenBank/DDBJ databases">
        <authorList>
            <person name="de Groot N.N."/>
        </authorList>
    </citation>
    <scope>NUCLEOTIDE SEQUENCE [LARGE SCALE GENOMIC DNA]</scope>
    <source>
        <strain evidence="1 2">GAS232</strain>
    </source>
</reference>
<protein>
    <recommendedName>
        <fullName evidence="3">DUF4279 domain-containing protein</fullName>
    </recommendedName>
</protein>
<gene>
    <name evidence="1" type="ORF">SAMN05444167_2867</name>
</gene>
<accession>A0A1G7MP85</accession>